<evidence type="ECO:0000256" key="3">
    <source>
        <dbReference type="ARBA" id="ARBA00022970"/>
    </source>
</evidence>
<dbReference type="PANTHER" id="PTHR30483">
    <property type="entry name" value="LEUCINE-SPECIFIC-BINDING PROTEIN"/>
    <property type="match status" value="1"/>
</dbReference>
<keyword evidence="3" id="KW-0813">Transport</keyword>
<protein>
    <submittedName>
        <fullName evidence="7">Penicillin-binding protein activator</fullName>
    </submittedName>
</protein>
<dbReference type="RefSeq" id="WP_210683353.1">
    <property type="nucleotide sequence ID" value="NZ_JAGMWN010000011.1"/>
</dbReference>
<dbReference type="Proteomes" id="UP000672602">
    <property type="component" value="Unassembled WGS sequence"/>
</dbReference>
<comment type="caution">
    <text evidence="7">The sequence shown here is derived from an EMBL/GenBank/DDBJ whole genome shotgun (WGS) entry which is preliminary data.</text>
</comment>
<reference evidence="7" key="1">
    <citation type="submission" date="2021-04" db="EMBL/GenBank/DDBJ databases">
        <authorList>
            <person name="Zhang D.-C."/>
        </authorList>
    </citation>
    <scope>NUCLEOTIDE SEQUENCE</scope>
    <source>
        <strain evidence="7">CGMCC 1.15697</strain>
    </source>
</reference>
<dbReference type="GO" id="GO:0006865">
    <property type="term" value="P:amino acid transport"/>
    <property type="evidence" value="ECO:0007669"/>
    <property type="project" value="UniProtKB-KW"/>
</dbReference>
<keyword evidence="2 5" id="KW-0732">Signal</keyword>
<dbReference type="Pfam" id="PF13458">
    <property type="entry name" value="Peripla_BP_6"/>
    <property type="match status" value="1"/>
</dbReference>
<dbReference type="SUPFAM" id="SSF53822">
    <property type="entry name" value="Periplasmic binding protein-like I"/>
    <property type="match status" value="1"/>
</dbReference>
<evidence type="ECO:0000313" key="7">
    <source>
        <dbReference type="EMBL" id="MBP5858763.1"/>
    </source>
</evidence>
<feature type="region of interest" description="Disordered" evidence="4">
    <location>
        <begin position="508"/>
        <end position="542"/>
    </location>
</feature>
<dbReference type="Gene3D" id="3.40.50.2300">
    <property type="match status" value="3"/>
</dbReference>
<keyword evidence="8" id="KW-1185">Reference proteome</keyword>
<dbReference type="InterPro" id="IPR051010">
    <property type="entry name" value="BCAA_transport"/>
</dbReference>
<feature type="signal peptide" evidence="5">
    <location>
        <begin position="1"/>
        <end position="39"/>
    </location>
</feature>
<dbReference type="CDD" id="cd06339">
    <property type="entry name" value="PBP1_YraM_LppC_lipoprotein-like"/>
    <property type="match status" value="1"/>
</dbReference>
<evidence type="ECO:0000256" key="5">
    <source>
        <dbReference type="SAM" id="SignalP"/>
    </source>
</evidence>
<dbReference type="AlphaFoldDB" id="A0A8J7S585"/>
<keyword evidence="3" id="KW-0029">Amino-acid transport</keyword>
<evidence type="ECO:0000259" key="6">
    <source>
        <dbReference type="Pfam" id="PF13458"/>
    </source>
</evidence>
<feature type="region of interest" description="Disordered" evidence="4">
    <location>
        <begin position="43"/>
        <end position="71"/>
    </location>
</feature>
<dbReference type="InterPro" id="IPR028081">
    <property type="entry name" value="Leu-bd"/>
</dbReference>
<feature type="chain" id="PRO_5035199293" evidence="5">
    <location>
        <begin position="40"/>
        <end position="542"/>
    </location>
</feature>
<gene>
    <name evidence="7" type="ORF">KAJ83_17225</name>
</gene>
<evidence type="ECO:0000256" key="2">
    <source>
        <dbReference type="ARBA" id="ARBA00022729"/>
    </source>
</evidence>
<dbReference type="EMBL" id="JAGMWN010000011">
    <property type="protein sequence ID" value="MBP5858763.1"/>
    <property type="molecule type" value="Genomic_DNA"/>
</dbReference>
<accession>A0A8J7S585</accession>
<sequence>MADGFCFPYRHSLHSGSPRWCLGRVLAAALLSLTLAACASEPSDDATVGEGLPPHSPGVDPGSAPNDTAAAADDLFGDEGFMTPEEMRDDARDPRREHVIALIVPLSGQHADAGQALLDGAQMAFFDLRNQEAVLRPFDSGGTPDGAARAMSQALEAGAGLVIGPLLAQSVEAIRPMAERAGVPVISFSNSPDVAGPPVYLAGYAPPAQVARAIGNAVAEGRTRIAVLAPSGAYGDAVISAAQDVVDSYRRGDRQVPPGIASAIESGRLDGTSTTRTAPAAAADVVPGLTPTREAPPAPVDLARVAYYDPGAPDHSEVIQSFSNYRQRVQALERQRGQLAAKGDEASKAALRRLENLDTLGDPPFDAVLLPALNAQSLKILAAQLAYYDVDEPAVRLLGLQPWDGFGDLSGEPTLIGSRYVATPDSYRKRFGERFAATFGQRPSRLASLGYDVAAVAVSLAARGEEPARFNAEAITNPTGFIGAEGLFRFTSDGLNERGLAVIQITPEGRRTIDPAPESFPQDPVVGGGETSPPLEEPVPSS</sequence>
<name>A0A8J7S585_9PROT</name>
<organism evidence="7 8">
    <name type="scientific">Marivibrio halodurans</name>
    <dbReference type="NCBI Taxonomy" id="2039722"/>
    <lineage>
        <taxon>Bacteria</taxon>
        <taxon>Pseudomonadati</taxon>
        <taxon>Pseudomonadota</taxon>
        <taxon>Alphaproteobacteria</taxon>
        <taxon>Rhodospirillales</taxon>
        <taxon>Rhodospirillaceae</taxon>
        <taxon>Marivibrio</taxon>
    </lineage>
</organism>
<dbReference type="InterPro" id="IPR028082">
    <property type="entry name" value="Peripla_BP_I"/>
</dbReference>
<dbReference type="PANTHER" id="PTHR30483:SF6">
    <property type="entry name" value="PERIPLASMIC BINDING PROTEIN OF ABC TRANSPORTER FOR NATURAL AMINO ACIDS"/>
    <property type="match status" value="1"/>
</dbReference>
<evidence type="ECO:0000313" key="8">
    <source>
        <dbReference type="Proteomes" id="UP000672602"/>
    </source>
</evidence>
<proteinExistence type="inferred from homology"/>
<evidence type="ECO:0000256" key="4">
    <source>
        <dbReference type="SAM" id="MobiDB-lite"/>
    </source>
</evidence>
<feature type="domain" description="Leucine-binding protein" evidence="6">
    <location>
        <begin position="100"/>
        <end position="286"/>
    </location>
</feature>
<evidence type="ECO:0000256" key="1">
    <source>
        <dbReference type="ARBA" id="ARBA00010062"/>
    </source>
</evidence>
<comment type="similarity">
    <text evidence="1">Belongs to the leucine-binding protein family.</text>
</comment>